<keyword evidence="3" id="KW-0255">Endonuclease</keyword>
<dbReference type="NCBIfam" id="TIGR00255">
    <property type="entry name" value="YicC/YloC family endoribonuclease"/>
    <property type="match status" value="1"/>
</dbReference>
<organism evidence="8 9">
    <name type="scientific">Clostridium fungisolvens</name>
    <dbReference type="NCBI Taxonomy" id="1604897"/>
    <lineage>
        <taxon>Bacteria</taxon>
        <taxon>Bacillati</taxon>
        <taxon>Bacillota</taxon>
        <taxon>Clostridia</taxon>
        <taxon>Eubacteriales</taxon>
        <taxon>Clostridiaceae</taxon>
        <taxon>Clostridium</taxon>
    </lineage>
</organism>
<dbReference type="AlphaFoldDB" id="A0A6V8SHC4"/>
<comment type="cofactor">
    <cofactor evidence="1">
        <name>a divalent metal cation</name>
        <dbReference type="ChEBI" id="CHEBI:60240"/>
    </cofactor>
</comment>
<dbReference type="Pfam" id="PF03755">
    <property type="entry name" value="YicC-like_N"/>
    <property type="match status" value="1"/>
</dbReference>
<reference evidence="8 9" key="1">
    <citation type="submission" date="2020-07" db="EMBL/GenBank/DDBJ databases">
        <title>A new beta-1,3-glucan-decomposing anaerobic bacterium isolated from anoxic soil subjected to biological soil disinfestation.</title>
        <authorList>
            <person name="Ueki A."/>
            <person name="Tonouchi A."/>
        </authorList>
    </citation>
    <scope>NUCLEOTIDE SEQUENCE [LARGE SCALE GENOMIC DNA]</scope>
    <source>
        <strain evidence="8 9">TW1</strain>
    </source>
</reference>
<evidence type="ECO:0000256" key="2">
    <source>
        <dbReference type="ARBA" id="ARBA00022722"/>
    </source>
</evidence>
<keyword evidence="2" id="KW-0540">Nuclease</keyword>
<evidence type="ECO:0000256" key="3">
    <source>
        <dbReference type="ARBA" id="ARBA00022759"/>
    </source>
</evidence>
<dbReference type="PANTHER" id="PTHR30636">
    <property type="entry name" value="UPF0701 PROTEIN YICC"/>
    <property type="match status" value="1"/>
</dbReference>
<proteinExistence type="inferred from homology"/>
<dbReference type="InterPro" id="IPR013527">
    <property type="entry name" value="YicC-like_N"/>
</dbReference>
<evidence type="ECO:0000256" key="1">
    <source>
        <dbReference type="ARBA" id="ARBA00001968"/>
    </source>
</evidence>
<gene>
    <name evidence="8" type="ORF">bsdtw1_02085</name>
</gene>
<feature type="domain" description="Endoribonuclease YicC-like C-terminal" evidence="7">
    <location>
        <begin position="174"/>
        <end position="293"/>
    </location>
</feature>
<dbReference type="RefSeq" id="WP_183277452.1">
    <property type="nucleotide sequence ID" value="NZ_BLZR01000001.1"/>
</dbReference>
<evidence type="ECO:0000259" key="6">
    <source>
        <dbReference type="Pfam" id="PF03755"/>
    </source>
</evidence>
<comment type="similarity">
    <text evidence="5">Belongs to the YicC/YloC family.</text>
</comment>
<evidence type="ECO:0000259" key="7">
    <source>
        <dbReference type="Pfam" id="PF08340"/>
    </source>
</evidence>
<comment type="caution">
    <text evidence="8">The sequence shown here is derived from an EMBL/GenBank/DDBJ whole genome shotgun (WGS) entry which is preliminary data.</text>
</comment>
<dbReference type="GO" id="GO:0016787">
    <property type="term" value="F:hydrolase activity"/>
    <property type="evidence" value="ECO:0007669"/>
    <property type="project" value="UniProtKB-KW"/>
</dbReference>
<keyword evidence="4" id="KW-0378">Hydrolase</keyword>
<sequence length="293" mass="34185">MIKSMTGFGRASSEEESTRSFSLEMKSVNHRYLDINIRMPKSMISLEERIRRIVGERLNRGKVDIFLNYKNYGQFDTAAKLNVNLADSYVDCLKQIKERYSLKDELSLTLISKFPEVIVLEEHEENLEDIWKELLPLVNKALDTIICMREAEGQKLHEDIVLKSNDIEDNVRKIEAKCPEVLKAYKEKLREKLQGILENVQIDENRLAMEVAIFADKSTIDEEITRLYSHIHQLRNTFLLNEPVGRKLDFIIQEMNREANTIASKSTDLEITNLVINIKNMIEKIREQIQNIE</sequence>
<accession>A0A6V8SHC4</accession>
<dbReference type="InterPro" id="IPR005229">
    <property type="entry name" value="YicC/YloC-like"/>
</dbReference>
<dbReference type="PANTHER" id="PTHR30636:SF3">
    <property type="entry name" value="UPF0701 PROTEIN YICC"/>
    <property type="match status" value="1"/>
</dbReference>
<dbReference type="Proteomes" id="UP000580568">
    <property type="component" value="Unassembled WGS sequence"/>
</dbReference>
<dbReference type="Pfam" id="PF08340">
    <property type="entry name" value="YicC-like_C"/>
    <property type="match status" value="1"/>
</dbReference>
<dbReference type="GO" id="GO:0004521">
    <property type="term" value="F:RNA endonuclease activity"/>
    <property type="evidence" value="ECO:0007669"/>
    <property type="project" value="InterPro"/>
</dbReference>
<evidence type="ECO:0000313" key="8">
    <source>
        <dbReference type="EMBL" id="GFP75992.1"/>
    </source>
</evidence>
<protein>
    <recommendedName>
        <fullName evidence="10">YicC family protein</fullName>
    </recommendedName>
</protein>
<feature type="domain" description="Endoribonuclease YicC-like N-terminal" evidence="6">
    <location>
        <begin position="2"/>
        <end position="157"/>
    </location>
</feature>
<name>A0A6V8SHC4_9CLOT</name>
<dbReference type="InterPro" id="IPR013551">
    <property type="entry name" value="YicC-like_C"/>
</dbReference>
<evidence type="ECO:0000256" key="5">
    <source>
        <dbReference type="ARBA" id="ARBA00035648"/>
    </source>
</evidence>
<keyword evidence="9" id="KW-1185">Reference proteome</keyword>
<dbReference type="EMBL" id="BLZR01000001">
    <property type="protein sequence ID" value="GFP75992.1"/>
    <property type="molecule type" value="Genomic_DNA"/>
</dbReference>
<evidence type="ECO:0008006" key="10">
    <source>
        <dbReference type="Google" id="ProtNLM"/>
    </source>
</evidence>
<evidence type="ECO:0000313" key="9">
    <source>
        <dbReference type="Proteomes" id="UP000580568"/>
    </source>
</evidence>
<evidence type="ECO:0000256" key="4">
    <source>
        <dbReference type="ARBA" id="ARBA00022801"/>
    </source>
</evidence>